<dbReference type="EMBL" id="GBRH01177534">
    <property type="protein sequence ID" value="JAE20362.1"/>
    <property type="molecule type" value="Transcribed_RNA"/>
</dbReference>
<sequence>MTIIIGLLCVTAPKNCTTFGCRISCSTSSSSLNARTLSSSIIRSSSSFLTATGMPLHVAFIYVPLDILLALVKSSSFGSISYSGTSRTLFTCIGAILSLEPCFSKILITS</sequence>
<dbReference type="AlphaFoldDB" id="A0A0A9G795"/>
<evidence type="ECO:0000313" key="1">
    <source>
        <dbReference type="EMBL" id="JAE20362.1"/>
    </source>
</evidence>
<protein>
    <submittedName>
        <fullName evidence="1">Uncharacterized protein</fullName>
    </submittedName>
</protein>
<proteinExistence type="predicted"/>
<name>A0A0A9G795_ARUDO</name>
<organism evidence="1">
    <name type="scientific">Arundo donax</name>
    <name type="common">Giant reed</name>
    <name type="synonym">Donax arundinaceus</name>
    <dbReference type="NCBI Taxonomy" id="35708"/>
    <lineage>
        <taxon>Eukaryota</taxon>
        <taxon>Viridiplantae</taxon>
        <taxon>Streptophyta</taxon>
        <taxon>Embryophyta</taxon>
        <taxon>Tracheophyta</taxon>
        <taxon>Spermatophyta</taxon>
        <taxon>Magnoliopsida</taxon>
        <taxon>Liliopsida</taxon>
        <taxon>Poales</taxon>
        <taxon>Poaceae</taxon>
        <taxon>PACMAD clade</taxon>
        <taxon>Arundinoideae</taxon>
        <taxon>Arundineae</taxon>
        <taxon>Arundo</taxon>
    </lineage>
</organism>
<accession>A0A0A9G795</accession>
<reference evidence="1" key="1">
    <citation type="submission" date="2014-09" db="EMBL/GenBank/DDBJ databases">
        <authorList>
            <person name="Magalhaes I.L.F."/>
            <person name="Oliveira U."/>
            <person name="Santos F.R."/>
            <person name="Vidigal T.H.D.A."/>
            <person name="Brescovit A.D."/>
            <person name="Santos A.J."/>
        </authorList>
    </citation>
    <scope>NUCLEOTIDE SEQUENCE</scope>
    <source>
        <tissue evidence="1">Shoot tissue taken approximately 20 cm above the soil surface</tissue>
    </source>
</reference>
<reference evidence="1" key="2">
    <citation type="journal article" date="2015" name="Data Brief">
        <title>Shoot transcriptome of the giant reed, Arundo donax.</title>
        <authorList>
            <person name="Barrero R.A."/>
            <person name="Guerrero F.D."/>
            <person name="Moolhuijzen P."/>
            <person name="Goolsby J.A."/>
            <person name="Tidwell J."/>
            <person name="Bellgard S.E."/>
            <person name="Bellgard M.I."/>
        </authorList>
    </citation>
    <scope>NUCLEOTIDE SEQUENCE</scope>
    <source>
        <tissue evidence="1">Shoot tissue taken approximately 20 cm above the soil surface</tissue>
    </source>
</reference>